<dbReference type="InterPro" id="IPR051135">
    <property type="entry name" value="Gal/GlcNAc/GalNAc_ST"/>
</dbReference>
<accession>R7UVA4</accession>
<name>R7UVA4_CAPTE</name>
<evidence type="ECO:0000313" key="2">
    <source>
        <dbReference type="EnsemblMetazoa" id="CapteP194036"/>
    </source>
</evidence>
<protein>
    <submittedName>
        <fullName evidence="1 2">Uncharacterized protein</fullName>
    </submittedName>
</protein>
<proteinExistence type="predicted"/>
<dbReference type="SUPFAM" id="SSF52540">
    <property type="entry name" value="P-loop containing nucleoside triphosphate hydrolases"/>
    <property type="match status" value="1"/>
</dbReference>
<dbReference type="Pfam" id="PF13469">
    <property type="entry name" value="Sulfotransfer_3"/>
    <property type="match status" value="1"/>
</dbReference>
<keyword evidence="3" id="KW-1185">Reference proteome</keyword>
<reference evidence="3" key="1">
    <citation type="submission" date="2012-12" db="EMBL/GenBank/DDBJ databases">
        <authorList>
            <person name="Hellsten U."/>
            <person name="Grimwood J."/>
            <person name="Chapman J.A."/>
            <person name="Shapiro H."/>
            <person name="Aerts A."/>
            <person name="Otillar R.P."/>
            <person name="Terry A.Y."/>
            <person name="Boore J.L."/>
            <person name="Simakov O."/>
            <person name="Marletaz F."/>
            <person name="Cho S.-J."/>
            <person name="Edsinger-Gonzales E."/>
            <person name="Havlak P."/>
            <person name="Kuo D.-H."/>
            <person name="Larsson T."/>
            <person name="Lv J."/>
            <person name="Arendt D."/>
            <person name="Savage R."/>
            <person name="Osoegawa K."/>
            <person name="de Jong P."/>
            <person name="Lindberg D.R."/>
            <person name="Seaver E.C."/>
            <person name="Weisblat D.A."/>
            <person name="Putnam N.H."/>
            <person name="Grigoriev I.V."/>
            <person name="Rokhsar D.S."/>
        </authorList>
    </citation>
    <scope>NUCLEOTIDE SEQUENCE</scope>
    <source>
        <strain evidence="3">I ESC-2004</strain>
    </source>
</reference>
<dbReference type="GO" id="GO:0006790">
    <property type="term" value="P:sulfur compound metabolic process"/>
    <property type="evidence" value="ECO:0007669"/>
    <property type="project" value="TreeGrafter"/>
</dbReference>
<evidence type="ECO:0000313" key="3">
    <source>
        <dbReference type="Proteomes" id="UP000014760"/>
    </source>
</evidence>
<dbReference type="Proteomes" id="UP000014760">
    <property type="component" value="Unassembled WGS sequence"/>
</dbReference>
<dbReference type="EnsemblMetazoa" id="CapteT194036">
    <property type="protein sequence ID" value="CapteP194036"/>
    <property type="gene ID" value="CapteG194036"/>
</dbReference>
<gene>
    <name evidence="1" type="ORF">CAPTEDRAFT_194036</name>
</gene>
<dbReference type="HOGENOM" id="CLU_028381_2_2_1"/>
<dbReference type="GO" id="GO:0001517">
    <property type="term" value="F:N-acetylglucosamine 6-O-sulfotransferase activity"/>
    <property type="evidence" value="ECO:0007669"/>
    <property type="project" value="TreeGrafter"/>
</dbReference>
<dbReference type="AlphaFoldDB" id="R7UVA4"/>
<dbReference type="OrthoDB" id="5987729at2759"/>
<reference evidence="2" key="3">
    <citation type="submission" date="2015-06" db="UniProtKB">
        <authorList>
            <consortium name="EnsemblMetazoa"/>
        </authorList>
    </citation>
    <scope>IDENTIFICATION</scope>
</reference>
<dbReference type="EMBL" id="AMQN01006013">
    <property type="status" value="NOT_ANNOTATED_CDS"/>
    <property type="molecule type" value="Genomic_DNA"/>
</dbReference>
<evidence type="ECO:0000313" key="1">
    <source>
        <dbReference type="EMBL" id="ELU10568.1"/>
    </source>
</evidence>
<reference evidence="1 3" key="2">
    <citation type="journal article" date="2013" name="Nature">
        <title>Insights into bilaterian evolution from three spiralian genomes.</title>
        <authorList>
            <person name="Simakov O."/>
            <person name="Marletaz F."/>
            <person name="Cho S.J."/>
            <person name="Edsinger-Gonzales E."/>
            <person name="Havlak P."/>
            <person name="Hellsten U."/>
            <person name="Kuo D.H."/>
            <person name="Larsson T."/>
            <person name="Lv J."/>
            <person name="Arendt D."/>
            <person name="Savage R."/>
            <person name="Osoegawa K."/>
            <person name="de Jong P."/>
            <person name="Grimwood J."/>
            <person name="Chapman J.A."/>
            <person name="Shapiro H."/>
            <person name="Aerts A."/>
            <person name="Otillar R.P."/>
            <person name="Terry A.Y."/>
            <person name="Boore J.L."/>
            <person name="Grigoriev I.V."/>
            <person name="Lindberg D.R."/>
            <person name="Seaver E.C."/>
            <person name="Weisblat D.A."/>
            <person name="Putnam N.H."/>
            <person name="Rokhsar D.S."/>
        </authorList>
    </citation>
    <scope>NUCLEOTIDE SEQUENCE</scope>
    <source>
        <strain evidence="1 3">I ESC-2004</strain>
    </source>
</reference>
<dbReference type="PANTHER" id="PTHR10704">
    <property type="entry name" value="CARBOHYDRATE SULFOTRANSFERASE"/>
    <property type="match status" value="1"/>
</dbReference>
<sequence length="404" mass="45806">MQTDVPERSPHVQVLLLSYQRSGSTMMGNVLFQHHENASSFFWYEPLDALYTALYGTEPGWNIPADITFFPNGSYRSPPAKESSSVEKFLLNVFQCKFNRLPTEALVHPFWFYFPNTSSPMHSYPRCLNAHGVTSASLYSCQVNLRRSCGRRFSVKQARSATCLKRMQGYNTSTLSPMSDRIPINFARRHGWELIGRRSGIATSGTNVLFRLSPFLDYKTCLRLLAQRSLPCQPVLSNLCEERPVTAIKTVRATMSSVRTLLHDLPNLKVIHLLRDPRGAILSRSKVTWSQGAFDAKNVSKMAAVYCGTIMQDIRTRLELTAIFPGRLMQVVFEEFLENPHGINRKMLNFIAADHLFDGSKMAQWVDQHIKSSVKEKWIKALGENDAAAIARNCGEYMSHIKSQ</sequence>
<organism evidence="1">
    <name type="scientific">Capitella teleta</name>
    <name type="common">Polychaete worm</name>
    <dbReference type="NCBI Taxonomy" id="283909"/>
    <lineage>
        <taxon>Eukaryota</taxon>
        <taxon>Metazoa</taxon>
        <taxon>Spiralia</taxon>
        <taxon>Lophotrochozoa</taxon>
        <taxon>Annelida</taxon>
        <taxon>Polychaeta</taxon>
        <taxon>Sedentaria</taxon>
        <taxon>Scolecida</taxon>
        <taxon>Capitellidae</taxon>
        <taxon>Capitella</taxon>
    </lineage>
</organism>
<dbReference type="EMBL" id="KB297391">
    <property type="protein sequence ID" value="ELU10568.1"/>
    <property type="molecule type" value="Genomic_DNA"/>
</dbReference>
<dbReference type="InterPro" id="IPR027417">
    <property type="entry name" value="P-loop_NTPase"/>
</dbReference>
<dbReference type="GO" id="GO:0006044">
    <property type="term" value="P:N-acetylglucosamine metabolic process"/>
    <property type="evidence" value="ECO:0007669"/>
    <property type="project" value="TreeGrafter"/>
</dbReference>
<dbReference type="PANTHER" id="PTHR10704:SF44">
    <property type="entry name" value="LD35051P-RELATED"/>
    <property type="match status" value="1"/>
</dbReference>
<dbReference type="Gene3D" id="3.40.50.300">
    <property type="entry name" value="P-loop containing nucleotide triphosphate hydrolases"/>
    <property type="match status" value="1"/>
</dbReference>